<dbReference type="Proteomes" id="UP001565474">
    <property type="component" value="Unassembled WGS sequence"/>
</dbReference>
<gene>
    <name evidence="3" type="ORF">ABH992_000719</name>
</gene>
<evidence type="ECO:0000256" key="1">
    <source>
        <dbReference type="SAM" id="MobiDB-lite"/>
    </source>
</evidence>
<reference evidence="3 4" key="1">
    <citation type="submission" date="2024-07" db="EMBL/GenBank/DDBJ databases">
        <title>Genomic Encyclopedia of Type Strains, Phase V (KMG-V): Genome sequencing to study the core and pangenomes of soil and plant-associated prokaryotes.</title>
        <authorList>
            <person name="Whitman W."/>
        </authorList>
    </citation>
    <scope>NUCLEOTIDE SEQUENCE [LARGE SCALE GENOMIC DNA]</scope>
    <source>
        <strain evidence="3 4">USDA 222</strain>
    </source>
</reference>
<protein>
    <submittedName>
        <fullName evidence="3">Uncharacterized protein</fullName>
    </submittedName>
</protein>
<evidence type="ECO:0000313" key="3">
    <source>
        <dbReference type="EMBL" id="MEY9468320.1"/>
    </source>
</evidence>
<feature type="signal peptide" evidence="2">
    <location>
        <begin position="1"/>
        <end position="20"/>
    </location>
</feature>
<name>A0ABV4GB74_9BRAD</name>
<keyword evidence="4" id="KW-1185">Reference proteome</keyword>
<evidence type="ECO:0000313" key="4">
    <source>
        <dbReference type="Proteomes" id="UP001565474"/>
    </source>
</evidence>
<accession>A0ABV4GB74</accession>
<evidence type="ECO:0000256" key="2">
    <source>
        <dbReference type="SAM" id="SignalP"/>
    </source>
</evidence>
<keyword evidence="2" id="KW-0732">Signal</keyword>
<organism evidence="3 4">
    <name type="scientific">Bradyrhizobium yuanmingense</name>
    <dbReference type="NCBI Taxonomy" id="108015"/>
    <lineage>
        <taxon>Bacteria</taxon>
        <taxon>Pseudomonadati</taxon>
        <taxon>Pseudomonadota</taxon>
        <taxon>Alphaproteobacteria</taxon>
        <taxon>Hyphomicrobiales</taxon>
        <taxon>Nitrobacteraceae</taxon>
        <taxon>Bradyrhizobium</taxon>
    </lineage>
</organism>
<dbReference type="EMBL" id="JBGBZN010000002">
    <property type="protein sequence ID" value="MEY9468320.1"/>
    <property type="molecule type" value="Genomic_DNA"/>
</dbReference>
<feature type="chain" id="PRO_5046829638" evidence="2">
    <location>
        <begin position="21"/>
        <end position="85"/>
    </location>
</feature>
<feature type="region of interest" description="Disordered" evidence="1">
    <location>
        <begin position="24"/>
        <end position="61"/>
    </location>
</feature>
<sequence length="85" mass="8613">MKKIVFALGATLAFATAANAADLPRRQPVPAYPGEQAPIGKMPIGKSPIGKAPIGKAPGRGRRALLTRGKGRATFAAAHGRGGIA</sequence>
<comment type="caution">
    <text evidence="3">The sequence shown here is derived from an EMBL/GenBank/DDBJ whole genome shotgun (WGS) entry which is preliminary data.</text>
</comment>
<proteinExistence type="predicted"/>